<sequence length="149" mass="17603">MGILSKFFSKQEIEAIKELEQQFESTLKKSQSSFLALVGVTGKIKGLEIMSVFSENYLEDHKQSKRYNAKMSEYFIRYQILKLFPNEEENPLKYISYNFGEKKNFVIFPLEGNDSFIITGQTPHPEKILKDILRFRIVLYKLQMERTQE</sequence>
<evidence type="ECO:0000313" key="1">
    <source>
        <dbReference type="EMBL" id="UYP47447.1"/>
    </source>
</evidence>
<protein>
    <recommendedName>
        <fullName evidence="3">Roadblock/LAMTOR2 domain-containing protein</fullName>
    </recommendedName>
</protein>
<proteinExistence type="predicted"/>
<accession>A0ABY6HVA3</accession>
<evidence type="ECO:0000313" key="2">
    <source>
        <dbReference type="Proteomes" id="UP001208689"/>
    </source>
</evidence>
<reference evidence="1" key="1">
    <citation type="submission" date="2022-09" db="EMBL/GenBank/DDBJ databases">
        <title>Actin cytoskeleton and complex cell architecture in an #Asgard archaeon.</title>
        <authorList>
            <person name="Ponce Toledo R.I."/>
            <person name="Schleper C."/>
            <person name="Rodrigues Oliveira T."/>
            <person name="Wollweber F."/>
            <person name="Xu J."/>
            <person name="Rittmann S."/>
            <person name="Klingl A."/>
            <person name="Pilhofer M."/>
        </authorList>
    </citation>
    <scope>NUCLEOTIDE SEQUENCE</scope>
    <source>
        <strain evidence="1">B-35</strain>
    </source>
</reference>
<dbReference type="Proteomes" id="UP001208689">
    <property type="component" value="Chromosome"/>
</dbReference>
<gene>
    <name evidence="1" type="ORF">NEF87_003732</name>
</gene>
<keyword evidence="2" id="KW-1185">Reference proteome</keyword>
<name>A0ABY6HVA3_9ARCH</name>
<organism evidence="1 2">
    <name type="scientific">Candidatus Lokiarchaeum ossiferum</name>
    <dbReference type="NCBI Taxonomy" id="2951803"/>
    <lineage>
        <taxon>Archaea</taxon>
        <taxon>Promethearchaeati</taxon>
        <taxon>Promethearchaeota</taxon>
        <taxon>Promethearchaeia</taxon>
        <taxon>Promethearchaeales</taxon>
        <taxon>Promethearchaeaceae</taxon>
        <taxon>Candidatus Lokiarchaeum</taxon>
    </lineage>
</organism>
<dbReference type="EMBL" id="CP104013">
    <property type="protein sequence ID" value="UYP47447.1"/>
    <property type="molecule type" value="Genomic_DNA"/>
</dbReference>
<evidence type="ECO:0008006" key="3">
    <source>
        <dbReference type="Google" id="ProtNLM"/>
    </source>
</evidence>